<proteinExistence type="predicted"/>
<dbReference type="Proteomes" id="UP000245697">
    <property type="component" value="Unassembled WGS sequence"/>
</dbReference>
<protein>
    <recommendedName>
        <fullName evidence="3">Lipoprotein LprG</fullName>
    </recommendedName>
</protein>
<dbReference type="RefSeq" id="WP_109591194.1">
    <property type="nucleotide sequence ID" value="NZ_BONA01000009.1"/>
</dbReference>
<gene>
    <name evidence="1" type="ORF">BC793_103444</name>
</gene>
<comment type="caution">
    <text evidence="1">The sequence shown here is derived from an EMBL/GenBank/DDBJ whole genome shotgun (WGS) entry which is preliminary data.</text>
</comment>
<organism evidence="1 2">
    <name type="scientific">Actinoplanes xinjiangensis</name>
    <dbReference type="NCBI Taxonomy" id="512350"/>
    <lineage>
        <taxon>Bacteria</taxon>
        <taxon>Bacillati</taxon>
        <taxon>Actinomycetota</taxon>
        <taxon>Actinomycetes</taxon>
        <taxon>Micromonosporales</taxon>
        <taxon>Micromonosporaceae</taxon>
        <taxon>Actinoplanes</taxon>
    </lineage>
</organism>
<dbReference type="Gene3D" id="2.50.20.20">
    <property type="match status" value="1"/>
</dbReference>
<evidence type="ECO:0008006" key="3">
    <source>
        <dbReference type="Google" id="ProtNLM"/>
    </source>
</evidence>
<accession>A0A316FNW2</accession>
<evidence type="ECO:0000313" key="2">
    <source>
        <dbReference type="Proteomes" id="UP000245697"/>
    </source>
</evidence>
<keyword evidence="2" id="KW-1185">Reference proteome</keyword>
<reference evidence="1 2" key="1">
    <citation type="submission" date="2018-05" db="EMBL/GenBank/DDBJ databases">
        <title>Genomic Encyclopedia of Archaeal and Bacterial Type Strains, Phase II (KMG-II): from individual species to whole genera.</title>
        <authorList>
            <person name="Goeker M."/>
        </authorList>
    </citation>
    <scope>NUCLEOTIDE SEQUENCE [LARGE SCALE GENOMIC DNA]</scope>
    <source>
        <strain evidence="1 2">DSM 45184</strain>
    </source>
</reference>
<name>A0A316FNW2_9ACTN</name>
<dbReference type="AlphaFoldDB" id="A0A316FNW2"/>
<dbReference type="PROSITE" id="PS51257">
    <property type="entry name" value="PROKAR_LIPOPROTEIN"/>
    <property type="match status" value="1"/>
</dbReference>
<dbReference type="SUPFAM" id="SSF89392">
    <property type="entry name" value="Prokaryotic lipoproteins and lipoprotein localization factors"/>
    <property type="match status" value="1"/>
</dbReference>
<evidence type="ECO:0000313" key="1">
    <source>
        <dbReference type="EMBL" id="PWK50558.1"/>
    </source>
</evidence>
<dbReference type="EMBL" id="QGGR01000003">
    <property type="protein sequence ID" value="PWK50558.1"/>
    <property type="molecule type" value="Genomic_DNA"/>
</dbReference>
<dbReference type="OrthoDB" id="3379805at2"/>
<sequence length="256" mass="25974">MSFQRLAVVSVTIAAIVGLGGCNSGSKDSGTNGAAPAATTAAATTPLEDFVAASKKLGGETMKMKMSMPGGIEATGSADLAGKKLDMKMTMAMGTESLDIAVRLVGETMYMKMGPTGDKWMSLDVSKLPAGNSLNPENMANAEAFAAAAVDVKRDGDNFSGTLDMTKSPTADPESIKALGAKATAVPFTAKRDSEGRLTEMVIDMSGMGAGAGKITTTYYDFGTKVDVAAPAAGEVTPMPAEMLKAFTAQGATAGA</sequence>
<dbReference type="InterPro" id="IPR029046">
    <property type="entry name" value="LolA/LolB/LppX"/>
</dbReference>